<dbReference type="Proteomes" id="UP000236214">
    <property type="component" value="Unassembled WGS sequence"/>
</dbReference>
<feature type="transmembrane region" description="Helical" evidence="1">
    <location>
        <begin position="185"/>
        <end position="201"/>
    </location>
</feature>
<protein>
    <submittedName>
        <fullName evidence="2">Uncharacterized protein</fullName>
    </submittedName>
</protein>
<dbReference type="InterPro" id="IPR014509">
    <property type="entry name" value="YjdF-like"/>
</dbReference>
<feature type="transmembrane region" description="Helical" evidence="1">
    <location>
        <begin position="37"/>
        <end position="56"/>
    </location>
</feature>
<gene>
    <name evidence="2" type="ORF">TEHN7118_1889</name>
</gene>
<sequence>MSSYVKRQRTLVLFGFLTLLVIIWEYFVGLATIDTTFTKIVECSAGILLIYAPEILNHFFRLKFANFVVYFFWIFIFLAIFLGTCLHFMTFIPLWDKLLHLVSPMILTAIGYGILSEFLKGQNITAISPWLFLIFGFSFAGICGVFWEFWEWSWDMLLDMNLQRYKSGNTVFVGRRVLQDTMGDLLINVIGSFLLSFFAWYKSRYNSAYFEKFRVQFLNS</sequence>
<keyword evidence="1" id="KW-0472">Membrane</keyword>
<organism evidence="2 3">
    <name type="scientific">Tetragenococcus halophilus subsp. halophilus</name>
    <dbReference type="NCBI Taxonomy" id="1513897"/>
    <lineage>
        <taxon>Bacteria</taxon>
        <taxon>Bacillati</taxon>
        <taxon>Bacillota</taxon>
        <taxon>Bacilli</taxon>
        <taxon>Lactobacillales</taxon>
        <taxon>Enterococcaceae</taxon>
        <taxon>Tetragenococcus</taxon>
    </lineage>
</organism>
<evidence type="ECO:0000256" key="1">
    <source>
        <dbReference type="SAM" id="Phobius"/>
    </source>
</evidence>
<comment type="caution">
    <text evidence="2">The sequence shown here is derived from an EMBL/GenBank/DDBJ whole genome shotgun (WGS) entry which is preliminary data.</text>
</comment>
<keyword evidence="1" id="KW-1133">Transmembrane helix</keyword>
<feature type="transmembrane region" description="Helical" evidence="1">
    <location>
        <begin position="12"/>
        <end position="31"/>
    </location>
</feature>
<reference evidence="2 3" key="1">
    <citation type="submission" date="2016-05" db="EMBL/GenBank/DDBJ databases">
        <title>Whole genome sequencing of Tetragenococcus halophilus subsp. halophilus NISL 7118.</title>
        <authorList>
            <person name="Shiwa Y."/>
            <person name="Nishimura I."/>
            <person name="Yoshikawa H."/>
            <person name="Koyama Y."/>
            <person name="Oguma T."/>
        </authorList>
    </citation>
    <scope>NUCLEOTIDE SEQUENCE [LARGE SCALE GENOMIC DNA]</scope>
    <source>
        <strain evidence="2 3">NISL 7118</strain>
    </source>
</reference>
<feature type="transmembrane region" description="Helical" evidence="1">
    <location>
        <begin position="68"/>
        <end position="92"/>
    </location>
</feature>
<dbReference type="EMBL" id="BDEC01000095">
    <property type="protein sequence ID" value="GBD69083.1"/>
    <property type="molecule type" value="Genomic_DNA"/>
</dbReference>
<proteinExistence type="predicted"/>
<accession>A0A2H6CVQ6</accession>
<dbReference type="Pfam" id="PF09997">
    <property type="entry name" value="DUF2238"/>
    <property type="match status" value="1"/>
</dbReference>
<keyword evidence="3" id="KW-1185">Reference proteome</keyword>
<keyword evidence="1" id="KW-0812">Transmembrane</keyword>
<evidence type="ECO:0000313" key="3">
    <source>
        <dbReference type="Proteomes" id="UP000236214"/>
    </source>
</evidence>
<name>A0A2H6CVQ6_TETHA</name>
<feature type="transmembrane region" description="Helical" evidence="1">
    <location>
        <begin position="130"/>
        <end position="150"/>
    </location>
</feature>
<feature type="transmembrane region" description="Helical" evidence="1">
    <location>
        <begin position="98"/>
        <end position="118"/>
    </location>
</feature>
<evidence type="ECO:0000313" key="2">
    <source>
        <dbReference type="EMBL" id="GBD69083.1"/>
    </source>
</evidence>
<dbReference type="AlphaFoldDB" id="A0A2H6CVQ6"/>
<dbReference type="RefSeq" id="WP_103103646.1">
    <property type="nucleotide sequence ID" value="NZ_BDEC01000095.1"/>
</dbReference>